<feature type="domain" description="EF-hand" evidence="3">
    <location>
        <begin position="199"/>
        <end position="234"/>
    </location>
</feature>
<keyword evidence="1" id="KW-0106">Calcium</keyword>
<dbReference type="InterPro" id="IPR002048">
    <property type="entry name" value="EF_hand_dom"/>
</dbReference>
<gene>
    <name evidence="4" type="ORF">CRM22_001217</name>
</gene>
<dbReference type="SUPFAM" id="SSF47473">
    <property type="entry name" value="EF-hand"/>
    <property type="match status" value="2"/>
</dbReference>
<dbReference type="Pfam" id="PF13202">
    <property type="entry name" value="EF-hand_5"/>
    <property type="match status" value="2"/>
</dbReference>
<dbReference type="PANTHER" id="PTHR10827">
    <property type="entry name" value="RETICULOCALBIN"/>
    <property type="match status" value="1"/>
</dbReference>
<sequence length="295" mass="34095">MTLRITLYFCAIHWTLGIMEGLPDALQSSINPLSLSAFKEQAVSRMDRYFNVLDADQNGAIDINELKIWIERSYRSNDKTRAEEKLRSCDENSDGYLSFEEHLQCTFGLSSEELVHRVDPNLETIVRAAKAEQVRFNGVDKNRDWKLSLSELMLFLSPQHYPSMADVELQVGLTRYDNNHDGIVTLDEFLSTSGTQNSNELDDLVDQFIKLDKNHDNRLTVDELKQWLFPRTLNEIPRDPDRKQHPACTLLEWQETRFVPCSTFTCLLCFNTGLVQPRRVAMEQVLCFGYEGVYL</sequence>
<dbReference type="PROSITE" id="PS50222">
    <property type="entry name" value="EF_HAND_2"/>
    <property type="match status" value="3"/>
</dbReference>
<dbReference type="SMART" id="SM00054">
    <property type="entry name" value="EFh"/>
    <property type="match status" value="4"/>
</dbReference>
<dbReference type="InterPro" id="IPR057020">
    <property type="entry name" value="EF-hand_FSTL1"/>
</dbReference>
<dbReference type="InterPro" id="IPR011992">
    <property type="entry name" value="EF-hand-dom_pair"/>
</dbReference>
<dbReference type="PROSITE" id="PS00018">
    <property type="entry name" value="EF_HAND_1"/>
    <property type="match status" value="2"/>
</dbReference>
<feature type="signal peptide" evidence="2">
    <location>
        <begin position="1"/>
        <end position="17"/>
    </location>
</feature>
<organism evidence="4 5">
    <name type="scientific">Opisthorchis felineus</name>
    <dbReference type="NCBI Taxonomy" id="147828"/>
    <lineage>
        <taxon>Eukaryota</taxon>
        <taxon>Metazoa</taxon>
        <taxon>Spiralia</taxon>
        <taxon>Lophotrochozoa</taxon>
        <taxon>Platyhelminthes</taxon>
        <taxon>Trematoda</taxon>
        <taxon>Digenea</taxon>
        <taxon>Opisthorchiida</taxon>
        <taxon>Opisthorchiata</taxon>
        <taxon>Opisthorchiidae</taxon>
        <taxon>Opisthorchis</taxon>
    </lineage>
</organism>
<keyword evidence="5" id="KW-1185">Reference proteome</keyword>
<dbReference type="PANTHER" id="PTHR10827:SF85">
    <property type="entry name" value="CALCIUM-BINDING PROTEIN"/>
    <property type="match status" value="1"/>
</dbReference>
<dbReference type="AlphaFoldDB" id="A0A4S2MFU6"/>
<accession>A0A4S2MFU6</accession>
<proteinExistence type="predicted"/>
<keyword evidence="2" id="KW-0732">Signal</keyword>
<dbReference type="Gene3D" id="1.10.238.10">
    <property type="entry name" value="EF-hand"/>
    <property type="match status" value="2"/>
</dbReference>
<feature type="domain" description="EF-hand" evidence="3">
    <location>
        <begin position="41"/>
        <end position="76"/>
    </location>
</feature>
<evidence type="ECO:0000313" key="4">
    <source>
        <dbReference type="EMBL" id="TGZ73949.1"/>
    </source>
</evidence>
<evidence type="ECO:0000259" key="3">
    <source>
        <dbReference type="PROSITE" id="PS50222"/>
    </source>
</evidence>
<dbReference type="Proteomes" id="UP000308267">
    <property type="component" value="Unassembled WGS sequence"/>
</dbReference>
<dbReference type="GO" id="GO:0005509">
    <property type="term" value="F:calcium ion binding"/>
    <property type="evidence" value="ECO:0007669"/>
    <property type="project" value="InterPro"/>
</dbReference>
<dbReference type="OrthoDB" id="6223661at2759"/>
<protein>
    <recommendedName>
        <fullName evidence="3">EF-hand domain-containing protein</fullName>
    </recommendedName>
</protein>
<dbReference type="InterPro" id="IPR018247">
    <property type="entry name" value="EF_Hand_1_Ca_BS"/>
</dbReference>
<dbReference type="EMBL" id="SJOL01002290">
    <property type="protein sequence ID" value="TGZ73949.1"/>
    <property type="molecule type" value="Genomic_DNA"/>
</dbReference>
<name>A0A4S2MFU6_OPIFE</name>
<evidence type="ECO:0000313" key="5">
    <source>
        <dbReference type="Proteomes" id="UP000308267"/>
    </source>
</evidence>
<comment type="caution">
    <text evidence="4">The sequence shown here is derived from an EMBL/GenBank/DDBJ whole genome shotgun (WGS) entry which is preliminary data.</text>
</comment>
<evidence type="ECO:0000256" key="2">
    <source>
        <dbReference type="SAM" id="SignalP"/>
    </source>
</evidence>
<evidence type="ECO:0000256" key="1">
    <source>
        <dbReference type="ARBA" id="ARBA00022837"/>
    </source>
</evidence>
<feature type="domain" description="EF-hand" evidence="3">
    <location>
        <begin position="77"/>
        <end position="112"/>
    </location>
</feature>
<feature type="chain" id="PRO_5020402334" description="EF-hand domain-containing protein" evidence="2">
    <location>
        <begin position="18"/>
        <end position="295"/>
    </location>
</feature>
<reference evidence="4 5" key="1">
    <citation type="journal article" date="2019" name="BMC Genomics">
        <title>New insights from Opisthorchis felineus genome: update on genomics of the epidemiologically important liver flukes.</title>
        <authorList>
            <person name="Ershov N.I."/>
            <person name="Mordvinov V.A."/>
            <person name="Prokhortchouk E.B."/>
            <person name="Pakharukova M.Y."/>
            <person name="Gunbin K.V."/>
            <person name="Ustyantsev K."/>
            <person name="Genaev M.A."/>
            <person name="Blinov A.G."/>
            <person name="Mazur A."/>
            <person name="Boulygina E."/>
            <person name="Tsygankova S."/>
            <person name="Khrameeva E."/>
            <person name="Chekanov N."/>
            <person name="Fan G."/>
            <person name="Xiao A."/>
            <person name="Zhang H."/>
            <person name="Xu X."/>
            <person name="Yang H."/>
            <person name="Solovyev V."/>
            <person name="Lee S.M."/>
            <person name="Liu X."/>
            <person name="Afonnikov D.A."/>
            <person name="Skryabin K.G."/>
        </authorList>
    </citation>
    <scope>NUCLEOTIDE SEQUENCE [LARGE SCALE GENOMIC DNA]</scope>
    <source>
        <strain evidence="4">AK-0245</strain>
        <tissue evidence="4">Whole organism</tissue>
    </source>
</reference>
<dbReference type="Pfam" id="PF23564">
    <property type="entry name" value="EF-hand_FSTL1"/>
    <property type="match status" value="1"/>
</dbReference>